<reference evidence="2 3" key="1">
    <citation type="journal article" date="2020" name="IScience">
        <title>Genome Sequencing of the Endangered Kingdonia uniflora (Circaeasteraceae, Ranunculales) Reveals Potential Mechanisms of Evolutionary Specialization.</title>
        <authorList>
            <person name="Sun Y."/>
            <person name="Deng T."/>
            <person name="Zhang A."/>
            <person name="Moore M.J."/>
            <person name="Landis J.B."/>
            <person name="Lin N."/>
            <person name="Zhang H."/>
            <person name="Zhang X."/>
            <person name="Huang J."/>
            <person name="Zhang X."/>
            <person name="Sun H."/>
            <person name="Wang H."/>
        </authorList>
    </citation>
    <scope>NUCLEOTIDE SEQUENCE [LARGE SCALE GENOMIC DNA]</scope>
    <source>
        <strain evidence="2">TB1705</strain>
        <tissue evidence="2">Leaf</tissue>
    </source>
</reference>
<dbReference type="EMBL" id="JACGCM010000767">
    <property type="protein sequence ID" value="KAF6166976.1"/>
    <property type="molecule type" value="Genomic_DNA"/>
</dbReference>
<dbReference type="Pfam" id="PF03478">
    <property type="entry name" value="Beta-prop_KIB1-4"/>
    <property type="match status" value="1"/>
</dbReference>
<proteinExistence type="predicted"/>
<feature type="domain" description="F-box" evidence="1">
    <location>
        <begin position="13"/>
        <end position="62"/>
    </location>
</feature>
<accession>A0A7J7NII1</accession>
<dbReference type="AlphaFoldDB" id="A0A7J7NII1"/>
<dbReference type="InterPro" id="IPR005174">
    <property type="entry name" value="KIB1-4_b-propeller"/>
</dbReference>
<dbReference type="OrthoDB" id="725262at2759"/>
<evidence type="ECO:0000259" key="1">
    <source>
        <dbReference type="PROSITE" id="PS50181"/>
    </source>
</evidence>
<dbReference type="InterPro" id="IPR001810">
    <property type="entry name" value="F-box_dom"/>
</dbReference>
<organism evidence="2 3">
    <name type="scientific">Kingdonia uniflora</name>
    <dbReference type="NCBI Taxonomy" id="39325"/>
    <lineage>
        <taxon>Eukaryota</taxon>
        <taxon>Viridiplantae</taxon>
        <taxon>Streptophyta</taxon>
        <taxon>Embryophyta</taxon>
        <taxon>Tracheophyta</taxon>
        <taxon>Spermatophyta</taxon>
        <taxon>Magnoliopsida</taxon>
        <taxon>Ranunculales</taxon>
        <taxon>Circaeasteraceae</taxon>
        <taxon>Kingdonia</taxon>
    </lineage>
</organism>
<dbReference type="InterPro" id="IPR050942">
    <property type="entry name" value="F-box_BR-signaling"/>
</dbReference>
<dbReference type="PANTHER" id="PTHR44259:SF114">
    <property type="entry name" value="OS06G0707300 PROTEIN"/>
    <property type="match status" value="1"/>
</dbReference>
<keyword evidence="3" id="KW-1185">Reference proteome</keyword>
<protein>
    <recommendedName>
        <fullName evidence="1">F-box domain-containing protein</fullName>
    </recommendedName>
</protein>
<evidence type="ECO:0000313" key="3">
    <source>
        <dbReference type="Proteomes" id="UP000541444"/>
    </source>
</evidence>
<dbReference type="Gene3D" id="1.20.1280.50">
    <property type="match status" value="1"/>
</dbReference>
<dbReference type="InterPro" id="IPR036047">
    <property type="entry name" value="F-box-like_dom_sf"/>
</dbReference>
<sequence>MEPNKRMTTLMTIENLSQLPEDLLALIAKRLFAHDFRDFLNFGAVCRPWRSIMYEKNHYAGVRPRVPWLIRARKYQDSTDIYKIVSLPSRKYFYLHIPKAQGNECWGSPHGWLIVRGKVRDIYLLNPITHVQIELPQTNRIIVRAMLFLSPNSSSSAISSGNYIVMVIFRPHNELAIVRHGDENWINFANSSRKKCVDVICIGDQLYAVNDEGALFFYNVNIPRPAVSQFSQPCFTKKPEEERTLYLVEINGDLHLVSRHKYELGCTYDVYFEIYKMNFGTKKWVQMSGCNDHAVFVGSNSSSCVLASDYPKLKENCIYFADEGSYSYGNHPGSLRMGLYDFYSRTISFLVRDPPSQLSSQLWITPNLW</sequence>
<dbReference type="SUPFAM" id="SSF81383">
    <property type="entry name" value="F-box domain"/>
    <property type="match status" value="1"/>
</dbReference>
<dbReference type="Proteomes" id="UP000541444">
    <property type="component" value="Unassembled WGS sequence"/>
</dbReference>
<gene>
    <name evidence="2" type="ORF">GIB67_030669</name>
</gene>
<dbReference type="CDD" id="cd09917">
    <property type="entry name" value="F-box_SF"/>
    <property type="match status" value="1"/>
</dbReference>
<name>A0A7J7NII1_9MAGN</name>
<dbReference type="PROSITE" id="PS50181">
    <property type="entry name" value="FBOX"/>
    <property type="match status" value="1"/>
</dbReference>
<evidence type="ECO:0000313" key="2">
    <source>
        <dbReference type="EMBL" id="KAF6166976.1"/>
    </source>
</evidence>
<dbReference type="PANTHER" id="PTHR44259">
    <property type="entry name" value="OS07G0183000 PROTEIN-RELATED"/>
    <property type="match status" value="1"/>
</dbReference>
<comment type="caution">
    <text evidence="2">The sequence shown here is derived from an EMBL/GenBank/DDBJ whole genome shotgun (WGS) entry which is preliminary data.</text>
</comment>